<feature type="region of interest" description="Disordered" evidence="1">
    <location>
        <begin position="1"/>
        <end position="77"/>
    </location>
</feature>
<feature type="non-terminal residue" evidence="3">
    <location>
        <position position="173"/>
    </location>
</feature>
<reference evidence="3 4" key="1">
    <citation type="submission" date="2015-05" db="EMBL/GenBank/DDBJ databases">
        <authorList>
            <person name="Wang D.B."/>
            <person name="Wang M."/>
        </authorList>
    </citation>
    <scope>NUCLEOTIDE SEQUENCE [LARGE SCALE GENOMIC DNA]</scope>
    <source>
        <strain evidence="3">VL1</strain>
    </source>
</reference>
<evidence type="ECO:0000313" key="3">
    <source>
        <dbReference type="EMBL" id="CRK12145.1"/>
    </source>
</evidence>
<gene>
    <name evidence="3" type="ORF">BN1708_017140</name>
</gene>
<accession>A0A0G4KRQ3</accession>
<keyword evidence="4" id="KW-1185">Reference proteome</keyword>
<sequence>MTAVRRRAGDAFEIHEDVPRTEDTEMMVESELRTEEAVPEEVPEEVPDDKYADSEYPSDGSSLTSEEPEVDSGVQQEMDRLQEVFPGFRNQYRLIKRIGEGTFSTVYKAEDLLYEEYDNDWDVDGHHDDRDRYGRMKARAGRFVAVKKIYVTSSPARIFNELELLYDLRNSPA</sequence>
<dbReference type="PROSITE" id="PS50011">
    <property type="entry name" value="PROTEIN_KINASE_DOM"/>
    <property type="match status" value="1"/>
</dbReference>
<evidence type="ECO:0000256" key="1">
    <source>
        <dbReference type="SAM" id="MobiDB-lite"/>
    </source>
</evidence>
<dbReference type="Gene3D" id="3.30.200.20">
    <property type="entry name" value="Phosphorylase Kinase, domain 1"/>
    <property type="match status" value="1"/>
</dbReference>
<dbReference type="InterPro" id="IPR000719">
    <property type="entry name" value="Prot_kinase_dom"/>
</dbReference>
<dbReference type="STRING" id="100787.A0A0G4KRQ3"/>
<proteinExistence type="predicted"/>
<evidence type="ECO:0000313" key="4">
    <source>
        <dbReference type="Proteomes" id="UP000044602"/>
    </source>
</evidence>
<feature type="compositionally biased region" description="Acidic residues" evidence="1">
    <location>
        <begin position="37"/>
        <end position="47"/>
    </location>
</feature>
<protein>
    <recommendedName>
        <fullName evidence="2">Protein kinase domain-containing protein</fullName>
    </recommendedName>
</protein>
<evidence type="ECO:0000259" key="2">
    <source>
        <dbReference type="PROSITE" id="PS50011"/>
    </source>
</evidence>
<dbReference type="GO" id="GO:0004672">
    <property type="term" value="F:protein kinase activity"/>
    <property type="evidence" value="ECO:0007669"/>
    <property type="project" value="InterPro"/>
</dbReference>
<dbReference type="AlphaFoldDB" id="A0A0G4KRQ3"/>
<dbReference type="GO" id="GO:0005524">
    <property type="term" value="F:ATP binding"/>
    <property type="evidence" value="ECO:0007669"/>
    <property type="project" value="InterPro"/>
</dbReference>
<dbReference type="InterPro" id="IPR011009">
    <property type="entry name" value="Kinase-like_dom_sf"/>
</dbReference>
<organism evidence="3 4">
    <name type="scientific">Verticillium longisporum</name>
    <name type="common">Verticillium dahliae var. longisporum</name>
    <dbReference type="NCBI Taxonomy" id="100787"/>
    <lineage>
        <taxon>Eukaryota</taxon>
        <taxon>Fungi</taxon>
        <taxon>Dikarya</taxon>
        <taxon>Ascomycota</taxon>
        <taxon>Pezizomycotina</taxon>
        <taxon>Sordariomycetes</taxon>
        <taxon>Hypocreomycetidae</taxon>
        <taxon>Glomerellales</taxon>
        <taxon>Plectosphaerellaceae</taxon>
        <taxon>Verticillium</taxon>
    </lineage>
</organism>
<feature type="domain" description="Protein kinase" evidence="2">
    <location>
        <begin position="92"/>
        <end position="173"/>
    </location>
</feature>
<name>A0A0G4KRQ3_VERLO</name>
<dbReference type="SUPFAM" id="SSF56112">
    <property type="entry name" value="Protein kinase-like (PK-like)"/>
    <property type="match status" value="1"/>
</dbReference>
<feature type="compositionally biased region" description="Basic and acidic residues" evidence="1">
    <location>
        <begin position="7"/>
        <end position="23"/>
    </location>
</feature>
<dbReference type="Proteomes" id="UP000044602">
    <property type="component" value="Unassembled WGS sequence"/>
</dbReference>
<dbReference type="EMBL" id="CVQH01003425">
    <property type="protein sequence ID" value="CRK12145.1"/>
    <property type="molecule type" value="Genomic_DNA"/>
</dbReference>